<dbReference type="Gene3D" id="3.40.50.300">
    <property type="entry name" value="P-loop containing nucleotide triphosphate hydrolases"/>
    <property type="match status" value="2"/>
</dbReference>
<keyword evidence="9" id="KW-1185">Reference proteome</keyword>
<keyword evidence="4 8" id="KW-0347">Helicase</keyword>
<evidence type="ECO:0000313" key="9">
    <source>
        <dbReference type="Proteomes" id="UP001056384"/>
    </source>
</evidence>
<dbReference type="GO" id="GO:0016787">
    <property type="term" value="F:hydrolase activity"/>
    <property type="evidence" value="ECO:0007669"/>
    <property type="project" value="UniProtKB-KW"/>
</dbReference>
<evidence type="ECO:0000256" key="2">
    <source>
        <dbReference type="ARBA" id="ARBA00022741"/>
    </source>
</evidence>
<dbReference type="InterPro" id="IPR041677">
    <property type="entry name" value="DNA2/NAM7_AAA_11"/>
</dbReference>
<sequence>MADRLPGILAHHHSLVDAVTGGAVTESTKLVALHQPPVGSLLAKLTGTAAPTKPCFLIIDDELFPPQDPITGMALGQFYGHTTFCDLLTLPRLRVEFVWPSLDLKVSIEARITENNTRLVTGVQRGEFIADELVITAESFAVSKPGASKLSRSGFTNAAHQSTVLNRPGQSLMVKLQSLFESDGPKTVRVRFFDTLANDRSSCFPELMPFVVGPNKLRSLSATDHSQLVPLSVDRTPQQLMASPAPFPMTPLESRSTYANIIDAQAQLFESSRVMHVEDELSLQQWSGVQHETTPYKLGGILILGVMFKPFTPLMGSNGATVQFRLPERMNTRIYSEKAGFEFTCSGFLAPPMAMLEQYDALFFIPGGIPHTLRGVCHDVQDLNVHTSFMASFEPRVSMFPIMSRMATASALQSPDVARWVSAILNQSPKMSYVDLATRRAPDMGGNINRGHVDRVYEMMLNWRRWNVEQLQALRSIRHAVGGIVLITGPAGCGKTLIQQIICAFFYLIGLHVLVLAPANSNVADFVFKLHKNFPSGDVEALRIFPRSAELKLKDVVSDNDAGVQPEAQQPERPLNDIHLFEFEMVRAEVKAAGEKYSKGRESGLQYQVLRTARDGSLDGTLKGHVYDKDGKVISKDKIDFWHELRKSIEQCEQHTFDWGDIRAVAMYEQSYKACKGHLVARNRLLVTTTGNVYSSDIQDFWAQDLHGVKCHGVVVIIDEACKDNEIDTLGPLMCAGFRSKITGMVMVGDDRQLEPTDTSAKGRVQFNPFPGRITMPFASRLKSQGHPCVELLEQHRMSSCIAAWPFNAFYPPGMRSSASTRRTLAEKYPGLRRCLAKTLGRDEGHLSRLYSDQDQDALLRTHYIQVAGKRVKRNLSTVVREHIVAFFNQIFWYLHAYYGTDLYDNVTIIVAYKEARSCWQQALKQMMRKNQMSPRELPNVITIDSSQGTEAPITIIDCSVQQFLKSSDLGFVDDNRRINVAMTRAQEVRWVLGGDCSANQRYNRRTDLPAYVRYRDHAAIKDNLTVFGGELLPIDGVGWLEKLETNKVELEITFADDRRRLTGN</sequence>
<evidence type="ECO:0000256" key="1">
    <source>
        <dbReference type="ARBA" id="ARBA00007913"/>
    </source>
</evidence>
<dbReference type="EMBL" id="CP099423">
    <property type="protein sequence ID" value="USW54916.1"/>
    <property type="molecule type" value="Genomic_DNA"/>
</dbReference>
<feature type="domain" description="DNA2/NAM7 helicase helicase" evidence="6">
    <location>
        <begin position="467"/>
        <end position="759"/>
    </location>
</feature>
<dbReference type="GO" id="GO:0043139">
    <property type="term" value="F:5'-3' DNA helicase activity"/>
    <property type="evidence" value="ECO:0007669"/>
    <property type="project" value="TreeGrafter"/>
</dbReference>
<evidence type="ECO:0000256" key="4">
    <source>
        <dbReference type="ARBA" id="ARBA00022806"/>
    </source>
</evidence>
<evidence type="ECO:0000313" key="8">
    <source>
        <dbReference type="EMBL" id="USW54916.1"/>
    </source>
</evidence>
<evidence type="ECO:0000259" key="6">
    <source>
        <dbReference type="Pfam" id="PF13086"/>
    </source>
</evidence>
<dbReference type="InterPro" id="IPR027417">
    <property type="entry name" value="P-loop_NTPase"/>
</dbReference>
<keyword evidence="5" id="KW-0067">ATP-binding</keyword>
<proteinExistence type="inferred from homology"/>
<dbReference type="Pfam" id="PF13087">
    <property type="entry name" value="AAA_12"/>
    <property type="match status" value="1"/>
</dbReference>
<evidence type="ECO:0000259" key="7">
    <source>
        <dbReference type="Pfam" id="PF13087"/>
    </source>
</evidence>
<dbReference type="GO" id="GO:0005524">
    <property type="term" value="F:ATP binding"/>
    <property type="evidence" value="ECO:0007669"/>
    <property type="project" value="UniProtKB-KW"/>
</dbReference>
<dbReference type="AlphaFoldDB" id="A0A9Q9EKK9"/>
<accession>A0A9Q9EKK9</accession>
<dbReference type="InterPro" id="IPR041679">
    <property type="entry name" value="DNA2/NAM7-like_C"/>
</dbReference>
<dbReference type="Pfam" id="PF13086">
    <property type="entry name" value="AAA_11"/>
    <property type="match status" value="1"/>
</dbReference>
<organism evidence="8 9">
    <name type="scientific">Septoria linicola</name>
    <dbReference type="NCBI Taxonomy" id="215465"/>
    <lineage>
        <taxon>Eukaryota</taxon>
        <taxon>Fungi</taxon>
        <taxon>Dikarya</taxon>
        <taxon>Ascomycota</taxon>
        <taxon>Pezizomycotina</taxon>
        <taxon>Dothideomycetes</taxon>
        <taxon>Dothideomycetidae</taxon>
        <taxon>Mycosphaerellales</taxon>
        <taxon>Mycosphaerellaceae</taxon>
        <taxon>Septoria</taxon>
    </lineage>
</organism>
<dbReference type="PANTHER" id="PTHR43788">
    <property type="entry name" value="DNA2/NAM7 HELICASE FAMILY MEMBER"/>
    <property type="match status" value="1"/>
</dbReference>
<protein>
    <submittedName>
        <fullName evidence="8">P-loop containing nucleoside triphosphate hydrolase, DNA2/NAM7 helicase, helicase</fullName>
    </submittedName>
</protein>
<evidence type="ECO:0000256" key="3">
    <source>
        <dbReference type="ARBA" id="ARBA00022801"/>
    </source>
</evidence>
<comment type="similarity">
    <text evidence="1">Belongs to the DNA2/NAM7 helicase family.</text>
</comment>
<name>A0A9Q9EKK9_9PEZI</name>
<dbReference type="Proteomes" id="UP001056384">
    <property type="component" value="Chromosome 6"/>
</dbReference>
<feature type="domain" description="DNA2/NAM7 helicase-like C-terminal" evidence="7">
    <location>
        <begin position="781"/>
        <end position="994"/>
    </location>
</feature>
<evidence type="ECO:0000256" key="5">
    <source>
        <dbReference type="ARBA" id="ARBA00022840"/>
    </source>
</evidence>
<keyword evidence="3 8" id="KW-0378">Hydrolase</keyword>
<keyword evidence="2" id="KW-0547">Nucleotide-binding</keyword>
<reference evidence="8" key="1">
    <citation type="submission" date="2022-06" db="EMBL/GenBank/DDBJ databases">
        <title>Complete genome sequences of two strains of the flax pathogen Septoria linicola.</title>
        <authorList>
            <person name="Lapalu N."/>
            <person name="Simon A."/>
            <person name="Demenou B."/>
            <person name="Paumier D."/>
            <person name="Guillot M.-P."/>
            <person name="Gout L."/>
            <person name="Valade R."/>
        </authorList>
    </citation>
    <scope>NUCLEOTIDE SEQUENCE</scope>
    <source>
        <strain evidence="8">SE15195</strain>
    </source>
</reference>
<dbReference type="InterPro" id="IPR050534">
    <property type="entry name" value="Coronavir_polyprotein_1ab"/>
</dbReference>
<dbReference type="SUPFAM" id="SSF52540">
    <property type="entry name" value="P-loop containing nucleoside triphosphate hydrolases"/>
    <property type="match status" value="1"/>
</dbReference>
<dbReference type="PANTHER" id="PTHR43788:SF8">
    <property type="entry name" value="DNA-BINDING PROTEIN SMUBP-2"/>
    <property type="match status" value="1"/>
</dbReference>
<gene>
    <name evidence="8" type="ORF">Slin15195_G082350</name>
</gene>